<accession>M3H435</accession>
<evidence type="ECO:0000313" key="1">
    <source>
        <dbReference type="EMBL" id="EMF83891.1"/>
    </source>
</evidence>
<dbReference type="AlphaFoldDB" id="M3H435"/>
<dbReference type="EMBL" id="AHOR02000010">
    <property type="protein sequence ID" value="EMF83891.1"/>
    <property type="molecule type" value="Genomic_DNA"/>
</dbReference>
<sequence>MPQNHSILSESPWIAAIVPTFWDRHLLKKFHSRNERNCFSYPF</sequence>
<proteinExistence type="predicted"/>
<gene>
    <name evidence="1" type="ORF">LEP1GSC188_4252</name>
</gene>
<organism evidence="1 2">
    <name type="scientific">Leptospira weilii serovar Topaz str. LT2116</name>
    <dbReference type="NCBI Taxonomy" id="1088540"/>
    <lineage>
        <taxon>Bacteria</taxon>
        <taxon>Pseudomonadati</taxon>
        <taxon>Spirochaetota</taxon>
        <taxon>Spirochaetia</taxon>
        <taxon>Leptospirales</taxon>
        <taxon>Leptospiraceae</taxon>
        <taxon>Leptospira</taxon>
    </lineage>
</organism>
<comment type="caution">
    <text evidence="1">The sequence shown here is derived from an EMBL/GenBank/DDBJ whole genome shotgun (WGS) entry which is preliminary data.</text>
</comment>
<protein>
    <submittedName>
        <fullName evidence="1">Uncharacterized protein</fullName>
    </submittedName>
</protein>
<evidence type="ECO:0000313" key="2">
    <source>
        <dbReference type="Proteomes" id="UP000011770"/>
    </source>
</evidence>
<dbReference type="Proteomes" id="UP000011770">
    <property type="component" value="Unassembled WGS sequence"/>
</dbReference>
<reference evidence="1 2" key="1">
    <citation type="submission" date="2013-01" db="EMBL/GenBank/DDBJ databases">
        <authorList>
            <person name="Harkins D.M."/>
            <person name="Durkin A.S."/>
            <person name="Brinkac L.M."/>
            <person name="Haft D.H."/>
            <person name="Selengut J.D."/>
            <person name="Sanka R."/>
            <person name="DePew J."/>
            <person name="Purushe J."/>
            <person name="Tulsiani S.M."/>
            <person name="Graham G.C."/>
            <person name="Burns M.-A."/>
            <person name="Dohnt M.F."/>
            <person name="Smythe L.D."/>
            <person name="McKay D.B."/>
            <person name="Craig S.B."/>
            <person name="Vinetz J.M."/>
            <person name="Sutton G.G."/>
            <person name="Nierman W.C."/>
            <person name="Fouts D.E."/>
        </authorList>
    </citation>
    <scope>NUCLEOTIDE SEQUENCE [LARGE SCALE GENOMIC DNA]</scope>
    <source>
        <strain evidence="1 2">LT2116</strain>
    </source>
</reference>
<name>M3H435_9LEPT</name>